<protein>
    <submittedName>
        <fullName evidence="2">Tetratricopeptide repeat protein</fullName>
    </submittedName>
</protein>
<dbReference type="Proteomes" id="UP000276223">
    <property type="component" value="Unassembled WGS sequence"/>
</dbReference>
<gene>
    <name evidence="2" type="ORF">EDC27_3017</name>
</gene>
<dbReference type="SUPFAM" id="SSF48452">
    <property type="entry name" value="TPR-like"/>
    <property type="match status" value="1"/>
</dbReference>
<keyword evidence="3" id="KW-1185">Reference proteome</keyword>
<dbReference type="Gene3D" id="1.25.40.10">
    <property type="entry name" value="Tetratricopeptide repeat domain"/>
    <property type="match status" value="1"/>
</dbReference>
<reference evidence="2 3" key="1">
    <citation type="submission" date="2018-11" db="EMBL/GenBank/DDBJ databases">
        <title>Genomic Encyclopedia of Type Strains, Phase IV (KMG-IV): sequencing the most valuable type-strain genomes for metagenomic binning, comparative biology and taxonomic classification.</title>
        <authorList>
            <person name="Goeker M."/>
        </authorList>
    </citation>
    <scope>NUCLEOTIDE SEQUENCE [LARGE SCALE GENOMIC DNA]</scope>
    <source>
        <strain evidence="2 3">DSM 22027</strain>
    </source>
</reference>
<dbReference type="RefSeq" id="WP_170161859.1">
    <property type="nucleotide sequence ID" value="NZ_RJVA01000016.1"/>
</dbReference>
<feature type="compositionally biased region" description="Low complexity" evidence="1">
    <location>
        <begin position="76"/>
        <end position="90"/>
    </location>
</feature>
<evidence type="ECO:0000313" key="2">
    <source>
        <dbReference type="EMBL" id="ROQ89898.1"/>
    </source>
</evidence>
<evidence type="ECO:0000313" key="3">
    <source>
        <dbReference type="Proteomes" id="UP000276223"/>
    </source>
</evidence>
<organism evidence="2 3">
    <name type="scientific">Desulfosoma caldarium</name>
    <dbReference type="NCBI Taxonomy" id="610254"/>
    <lineage>
        <taxon>Bacteria</taxon>
        <taxon>Pseudomonadati</taxon>
        <taxon>Thermodesulfobacteriota</taxon>
        <taxon>Syntrophobacteria</taxon>
        <taxon>Syntrophobacterales</taxon>
        <taxon>Syntrophobacteraceae</taxon>
        <taxon>Desulfosoma</taxon>
    </lineage>
</organism>
<accession>A0A3N1UJF4</accession>
<name>A0A3N1UJF4_9BACT</name>
<dbReference type="InterPro" id="IPR011990">
    <property type="entry name" value="TPR-like_helical_dom_sf"/>
</dbReference>
<proteinExistence type="predicted"/>
<sequence>MVFILWRGKDGVGSCPGARCRTWVRRVFVPALILALGLSGTLEASAQESNQAALIHVEKSNQAHLLMPKPLAVPTAANATSAESSRSAARVEQTPSETGLFGSPLDVARLKLTIAWGHYNQGRYQEAAALFKALAREEKVPSVVEESRLGLAYCMIRLDRPSEAAHLLEDMVTQGVRLQETVPALVETLLALKRYEEAEKYLPLLP</sequence>
<feature type="region of interest" description="Disordered" evidence="1">
    <location>
        <begin position="76"/>
        <end position="97"/>
    </location>
</feature>
<dbReference type="EMBL" id="RJVA01000016">
    <property type="protein sequence ID" value="ROQ89898.1"/>
    <property type="molecule type" value="Genomic_DNA"/>
</dbReference>
<comment type="caution">
    <text evidence="2">The sequence shown here is derived from an EMBL/GenBank/DDBJ whole genome shotgun (WGS) entry which is preliminary data.</text>
</comment>
<evidence type="ECO:0000256" key="1">
    <source>
        <dbReference type="SAM" id="MobiDB-lite"/>
    </source>
</evidence>
<dbReference type="Pfam" id="PF14559">
    <property type="entry name" value="TPR_19"/>
    <property type="match status" value="1"/>
</dbReference>
<dbReference type="AlphaFoldDB" id="A0A3N1UJF4"/>